<dbReference type="EMBL" id="JANBPK010000754">
    <property type="protein sequence ID" value="KAJ2932964.1"/>
    <property type="molecule type" value="Genomic_DNA"/>
</dbReference>
<keyword evidence="1" id="KW-0175">Coiled coil</keyword>
<dbReference type="OrthoDB" id="3027018at2759"/>
<feature type="compositionally biased region" description="Basic residues" evidence="2">
    <location>
        <begin position="639"/>
        <end position="648"/>
    </location>
</feature>
<feature type="compositionally biased region" description="Basic and acidic residues" evidence="2">
    <location>
        <begin position="587"/>
        <end position="603"/>
    </location>
</feature>
<evidence type="ECO:0008006" key="5">
    <source>
        <dbReference type="Google" id="ProtNLM"/>
    </source>
</evidence>
<dbReference type="InterPro" id="IPR032675">
    <property type="entry name" value="LRR_dom_sf"/>
</dbReference>
<dbReference type="Gene3D" id="3.80.10.10">
    <property type="entry name" value="Ribonuclease Inhibitor"/>
    <property type="match status" value="1"/>
</dbReference>
<feature type="non-terminal residue" evidence="3">
    <location>
        <position position="724"/>
    </location>
</feature>
<accession>A0A9W8MLL4</accession>
<evidence type="ECO:0000256" key="1">
    <source>
        <dbReference type="SAM" id="Coils"/>
    </source>
</evidence>
<organism evidence="3 4">
    <name type="scientific">Candolleomyces eurysporus</name>
    <dbReference type="NCBI Taxonomy" id="2828524"/>
    <lineage>
        <taxon>Eukaryota</taxon>
        <taxon>Fungi</taxon>
        <taxon>Dikarya</taxon>
        <taxon>Basidiomycota</taxon>
        <taxon>Agaricomycotina</taxon>
        <taxon>Agaricomycetes</taxon>
        <taxon>Agaricomycetidae</taxon>
        <taxon>Agaricales</taxon>
        <taxon>Agaricineae</taxon>
        <taxon>Psathyrellaceae</taxon>
        <taxon>Candolleomyces</taxon>
    </lineage>
</organism>
<sequence length="724" mass="80884">MSKRDFVAIENDVLVIQAKLEVLRTQATQYTTLISQLQDMKLSVTEEMQALEQRLRDLEALRIPINWLPNELLGTIFLYCVEQELSSNATSIHPSTDISVSLTHVNQRWRAVALSTPRVWSFIHLRGRWNLERVRIFLSRSQSSPLDIHYRSAPNLSLSEEKERVSSLIGALETEWHRLKRFNVSTKTSEAIAPFIQLFNDTQRTFTDLDDISLSIITPNPQFSAVDGLLRNQLPAAQHYKPPIPSWSRLSHLKLEELPLFTLPYHFIAKLASLELIYPPKKERPSRAHYFLKMSTFLHFLSLTPLLEELTLNNTIPIFDVTLPDENQRSDPASNSALLPTPPVKLTRLKAINWTFPLPGDVHQLMSFIDCPALEKLDVWVEAPNPKEEGPWRGLDLSYGTRMKLPMVIDCSPVRDLSFQFSTDDSTVSSLRKLYFPGLESLELMSVDRCTEKDDKTSPRSPITTFPRIEFIFHDPRLFCLTNLTLSHFQFNKDHQRPEAILGYIPALISLSLESCLGVENLIKVLEERCTLNLPTTNGVSRAGRVGGVKVCPRLEALSFWGCDDLAIGLLLKIVLTRNGDVSGRNSEPENPSRRIHEGDPHAELGPIGTITGPEHGGKGLNLGTSSVAEPALSTPSPRKIKPLRKSVHQTSASGGRAGSCEVGVGAGAGRRPSLEAARLVAHEVSQPSPILYIRIHQCPLVHLGDALSLQDLGVTDIVCDGNE</sequence>
<feature type="region of interest" description="Disordered" evidence="2">
    <location>
        <begin position="581"/>
        <end position="665"/>
    </location>
</feature>
<reference evidence="3" key="1">
    <citation type="submission" date="2022-06" db="EMBL/GenBank/DDBJ databases">
        <title>Genome Sequence of Candolleomyces eurysporus.</title>
        <authorList>
            <person name="Buettner E."/>
        </authorList>
    </citation>
    <scope>NUCLEOTIDE SEQUENCE</scope>
    <source>
        <strain evidence="3">VTCC 930004</strain>
    </source>
</reference>
<protein>
    <recommendedName>
        <fullName evidence="5">F-box domain-containing protein</fullName>
    </recommendedName>
</protein>
<dbReference type="AlphaFoldDB" id="A0A9W8MLL4"/>
<evidence type="ECO:0000313" key="3">
    <source>
        <dbReference type="EMBL" id="KAJ2932964.1"/>
    </source>
</evidence>
<dbReference type="Proteomes" id="UP001140091">
    <property type="component" value="Unassembled WGS sequence"/>
</dbReference>
<proteinExistence type="predicted"/>
<gene>
    <name evidence="3" type="ORF">H1R20_g4124</name>
</gene>
<feature type="coiled-coil region" evidence="1">
    <location>
        <begin position="34"/>
        <end position="61"/>
    </location>
</feature>
<comment type="caution">
    <text evidence="3">The sequence shown here is derived from an EMBL/GenBank/DDBJ whole genome shotgun (WGS) entry which is preliminary data.</text>
</comment>
<keyword evidence="4" id="KW-1185">Reference proteome</keyword>
<name>A0A9W8MLL4_9AGAR</name>
<evidence type="ECO:0000313" key="4">
    <source>
        <dbReference type="Proteomes" id="UP001140091"/>
    </source>
</evidence>
<evidence type="ECO:0000256" key="2">
    <source>
        <dbReference type="SAM" id="MobiDB-lite"/>
    </source>
</evidence>